<evidence type="ECO:0000313" key="4">
    <source>
        <dbReference type="Proteomes" id="UP000054404"/>
    </source>
</evidence>
<dbReference type="GO" id="GO:0005829">
    <property type="term" value="C:cytosol"/>
    <property type="evidence" value="ECO:0007669"/>
    <property type="project" value="UniProtKB-ARBA"/>
</dbReference>
<dbReference type="InterPro" id="IPR023210">
    <property type="entry name" value="NADP_OxRdtase_dom"/>
</dbReference>
<proteinExistence type="predicted"/>
<dbReference type="InterPro" id="IPR036812">
    <property type="entry name" value="NAD(P)_OxRdtase_dom_sf"/>
</dbReference>
<dbReference type="EMBL" id="LNIZ01000001">
    <property type="protein sequence ID" value="KTF04704.1"/>
    <property type="molecule type" value="Genomic_DNA"/>
</dbReference>
<comment type="caution">
    <text evidence="3">The sequence shown here is derived from an EMBL/GenBank/DDBJ whole genome shotgun (WGS) entry which is preliminary data.</text>
</comment>
<sequence>MEYRRMGESGLTVSVLGYGANNLGRAGTMSEDAKGAAAVVNAALDAGITYFDSANVYGKRTGLSEELLGKALGTRRDEAVIATKFGMRLKEDVPHSARGSRRYMLARLEDSLRRLGTDYIDLYYYHSPDPLTPLEETVDALEGAVDAGKIRYYAVSNMAGWQTAATAELASRGKLVATQNHYNLIDRRAEQEILPAARYYGLGVVPYFPLAAGLLTGKYTDSAPEGGRLKAGDPKLEAADMDQLRCFRGFCDERGLAQADVAIAWLAHQEPVASIIAGATKPEQIESNAKAVSLTLSDADLAALDQIFPPATKVALF</sequence>
<dbReference type="Proteomes" id="UP000054404">
    <property type="component" value="Unassembled WGS sequence"/>
</dbReference>
<keyword evidence="1 3" id="KW-0560">Oxidoreductase</keyword>
<dbReference type="RefSeq" id="WP_062611965.1">
    <property type="nucleotide sequence ID" value="NZ_LNIZ01000001.1"/>
</dbReference>
<evidence type="ECO:0000313" key="3">
    <source>
        <dbReference type="EMBL" id="KTF04704.1"/>
    </source>
</evidence>
<dbReference type="PANTHER" id="PTHR43364">
    <property type="entry name" value="NADH-SPECIFIC METHYLGLYOXAL REDUCTASE-RELATED"/>
    <property type="match status" value="1"/>
</dbReference>
<dbReference type="Pfam" id="PF00248">
    <property type="entry name" value="Aldo_ket_red"/>
    <property type="match status" value="1"/>
</dbReference>
<evidence type="ECO:0000256" key="1">
    <source>
        <dbReference type="ARBA" id="ARBA00023002"/>
    </source>
</evidence>
<keyword evidence="4" id="KW-1185">Reference proteome</keyword>
<dbReference type="PATRIC" id="fig|59561.3.peg.4"/>
<dbReference type="AlphaFoldDB" id="A0A0W1KMC7"/>
<protein>
    <submittedName>
        <fullName evidence="3">L-glyceraldehyde 3-phosphate reductase</fullName>
        <ecNumber evidence="3">1.1.1.-</ecNumber>
    </submittedName>
</protein>
<dbReference type="Gene3D" id="3.20.20.100">
    <property type="entry name" value="NADP-dependent oxidoreductase domain"/>
    <property type="match status" value="1"/>
</dbReference>
<dbReference type="SUPFAM" id="SSF51430">
    <property type="entry name" value="NAD(P)-linked oxidoreductase"/>
    <property type="match status" value="1"/>
</dbReference>
<reference evidence="3 4" key="1">
    <citation type="submission" date="2015-11" db="EMBL/GenBank/DDBJ databases">
        <title>Draft Genome Sequence of the Type Strain Trueperella bernardiae LCDC 89-0504T, Isolated from Blood Culture.</title>
        <authorList>
            <person name="Bernier A.-M."/>
            <person name="Bernard K."/>
        </authorList>
    </citation>
    <scope>NUCLEOTIDE SEQUENCE [LARGE SCALE GENOMIC DNA]</scope>
    <source>
        <strain evidence="3 4">LCDC 89-0504</strain>
    </source>
</reference>
<dbReference type="InterPro" id="IPR050523">
    <property type="entry name" value="AKR_Detox_Biosynth"/>
</dbReference>
<evidence type="ECO:0000259" key="2">
    <source>
        <dbReference type="Pfam" id="PF00248"/>
    </source>
</evidence>
<dbReference type="GO" id="GO:0016491">
    <property type="term" value="F:oxidoreductase activity"/>
    <property type="evidence" value="ECO:0007669"/>
    <property type="project" value="UniProtKB-KW"/>
</dbReference>
<dbReference type="EC" id="1.1.1.-" evidence="3"/>
<dbReference type="STRING" id="59561.AQZ59_00004"/>
<accession>A0A0W1KMC7</accession>
<name>A0A0W1KMC7_9ACTO</name>
<gene>
    <name evidence="3" type="primary">gpr_1</name>
    <name evidence="3" type="ORF">AQZ59_00004</name>
</gene>
<dbReference type="FunFam" id="3.20.20.100:FF:000004">
    <property type="entry name" value="Oxidoreductase, aldo/keto reductase"/>
    <property type="match status" value="1"/>
</dbReference>
<feature type="domain" description="NADP-dependent oxidoreductase" evidence="2">
    <location>
        <begin position="16"/>
        <end position="307"/>
    </location>
</feature>
<dbReference type="PANTHER" id="PTHR43364:SF4">
    <property type="entry name" value="NAD(P)-LINKED OXIDOREDUCTASE SUPERFAMILY PROTEIN"/>
    <property type="match status" value="1"/>
</dbReference>
<organism evidence="3 4">
    <name type="scientific">Trueperella bernardiae</name>
    <dbReference type="NCBI Taxonomy" id="59561"/>
    <lineage>
        <taxon>Bacteria</taxon>
        <taxon>Bacillati</taxon>
        <taxon>Actinomycetota</taxon>
        <taxon>Actinomycetes</taxon>
        <taxon>Actinomycetales</taxon>
        <taxon>Actinomycetaceae</taxon>
        <taxon>Trueperella</taxon>
    </lineage>
</organism>